<proteinExistence type="predicted"/>
<dbReference type="Gene3D" id="3.40.30.10">
    <property type="entry name" value="Glutaredoxin"/>
    <property type="match status" value="1"/>
</dbReference>
<dbReference type="InterPro" id="IPR051063">
    <property type="entry name" value="PDI"/>
</dbReference>
<reference evidence="2" key="1">
    <citation type="submission" date="2021-04" db="EMBL/GenBank/DDBJ databases">
        <authorList>
            <consortium name="Molecular Ecology Group"/>
        </authorList>
    </citation>
    <scope>NUCLEOTIDE SEQUENCE</scope>
</reference>
<dbReference type="InterPro" id="IPR036249">
    <property type="entry name" value="Thioredoxin-like_sf"/>
</dbReference>
<dbReference type="CDD" id="cd02961">
    <property type="entry name" value="PDI_a_family"/>
    <property type="match status" value="1"/>
</dbReference>
<dbReference type="GO" id="GO:0005783">
    <property type="term" value="C:endoplasmic reticulum"/>
    <property type="evidence" value="ECO:0007669"/>
    <property type="project" value="TreeGrafter"/>
</dbReference>
<dbReference type="InterPro" id="IPR013766">
    <property type="entry name" value="Thioredoxin_domain"/>
</dbReference>
<evidence type="ECO:0000313" key="3">
    <source>
        <dbReference type="Proteomes" id="UP000678393"/>
    </source>
</evidence>
<dbReference type="GO" id="GO:0003756">
    <property type="term" value="F:protein disulfide isomerase activity"/>
    <property type="evidence" value="ECO:0007669"/>
    <property type="project" value="TreeGrafter"/>
</dbReference>
<dbReference type="Pfam" id="PF00085">
    <property type="entry name" value="Thioredoxin"/>
    <property type="match status" value="1"/>
</dbReference>
<feature type="domain" description="Thioredoxin" evidence="1">
    <location>
        <begin position="1"/>
        <end position="128"/>
    </location>
</feature>
<dbReference type="PANTHER" id="PTHR45672">
    <property type="entry name" value="PROTEIN DISULFIDE-ISOMERASE C17H9.14C-RELATED"/>
    <property type="match status" value="1"/>
</dbReference>
<feature type="non-terminal residue" evidence="2">
    <location>
        <position position="1"/>
    </location>
</feature>
<dbReference type="GO" id="GO:0006457">
    <property type="term" value="P:protein folding"/>
    <property type="evidence" value="ECO:0007669"/>
    <property type="project" value="TreeGrafter"/>
</dbReference>
<dbReference type="Proteomes" id="UP000678393">
    <property type="component" value="Unassembled WGS sequence"/>
</dbReference>
<dbReference type="SUPFAM" id="SSF52833">
    <property type="entry name" value="Thioredoxin-like"/>
    <property type="match status" value="1"/>
</dbReference>
<evidence type="ECO:0000259" key="1">
    <source>
        <dbReference type="PROSITE" id="PS51352"/>
    </source>
</evidence>
<keyword evidence="3" id="KW-1185">Reference proteome</keyword>
<dbReference type="EMBL" id="CAJHNH020006946">
    <property type="protein sequence ID" value="CAG5134235.1"/>
    <property type="molecule type" value="Genomic_DNA"/>
</dbReference>
<organism evidence="2 3">
    <name type="scientific">Candidula unifasciata</name>
    <dbReference type="NCBI Taxonomy" id="100452"/>
    <lineage>
        <taxon>Eukaryota</taxon>
        <taxon>Metazoa</taxon>
        <taxon>Spiralia</taxon>
        <taxon>Lophotrochozoa</taxon>
        <taxon>Mollusca</taxon>
        <taxon>Gastropoda</taxon>
        <taxon>Heterobranchia</taxon>
        <taxon>Euthyneura</taxon>
        <taxon>Panpulmonata</taxon>
        <taxon>Eupulmonata</taxon>
        <taxon>Stylommatophora</taxon>
        <taxon>Helicina</taxon>
        <taxon>Helicoidea</taxon>
        <taxon>Geomitridae</taxon>
        <taxon>Candidula</taxon>
    </lineage>
</organism>
<comment type="caution">
    <text evidence="2">The sequence shown here is derived from an EMBL/GenBank/DDBJ whole genome shotgun (WGS) entry which is preliminary data.</text>
</comment>
<gene>
    <name evidence="2" type="ORF">CUNI_LOCUS19793</name>
</gene>
<dbReference type="PANTHER" id="PTHR45672:SF2">
    <property type="entry name" value="PROTEIN DISULFIDE-ISOMERASE A5"/>
    <property type="match status" value="1"/>
</dbReference>
<dbReference type="OrthoDB" id="427280at2759"/>
<protein>
    <recommendedName>
        <fullName evidence="1">Thioredoxin domain-containing protein</fullName>
    </recommendedName>
</protein>
<dbReference type="PROSITE" id="PS51352">
    <property type="entry name" value="THIOREDOXIN_2"/>
    <property type="match status" value="1"/>
</dbReference>
<evidence type="ECO:0000313" key="2">
    <source>
        <dbReference type="EMBL" id="CAG5134235.1"/>
    </source>
</evidence>
<name>A0A8S4A2P1_9EUPU</name>
<accession>A0A8S4A2P1</accession>
<dbReference type="AlphaFoldDB" id="A0A8S4A2P1"/>
<sequence length="136" mass="15477">MPAVYNLNGEEEKGIPFLQSRSVKPLAKHNFTQILSNKDTATLVMFYDPDCIYCQSAKPHFLKAAKTTAGKNRLYAAVDCSKEPQLCELENIRSFPTFKLFVGGRFLARYNQSPNFINMRNFLENAPLENRIIPAQ</sequence>